<feature type="transmembrane region" description="Helical" evidence="1">
    <location>
        <begin position="6"/>
        <end position="26"/>
    </location>
</feature>
<keyword evidence="3" id="KW-1185">Reference proteome</keyword>
<evidence type="ECO:0000313" key="3">
    <source>
        <dbReference type="Proteomes" id="UP000182110"/>
    </source>
</evidence>
<dbReference type="AlphaFoldDB" id="A0AAN2PLP2"/>
<dbReference type="Pfam" id="PF12841">
    <property type="entry name" value="YvrJ"/>
    <property type="match status" value="1"/>
</dbReference>
<name>A0AAN2PLP2_9BACI</name>
<sequence length="51" mass="5978">METYTTLVNIIGNFGFPIFVALYLFIRFEKKLEKLEKAIVELGNNIRGERK</sequence>
<evidence type="ECO:0000256" key="1">
    <source>
        <dbReference type="SAM" id="Phobius"/>
    </source>
</evidence>
<comment type="caution">
    <text evidence="2">The sequence shown here is derived from an EMBL/GenBank/DDBJ whole genome shotgun (WGS) entry which is preliminary data.</text>
</comment>
<accession>A0AAN2PLP2</accession>
<dbReference type="InterPro" id="IPR024419">
    <property type="entry name" value="YvrJ"/>
</dbReference>
<reference evidence="2 3" key="1">
    <citation type="journal article" date="2014" name="Genome Announc.">
        <title>Genome Sequence of Bacillus simplex Strain P558, Isolated from a Human Fecal Sample.</title>
        <authorList>
            <person name="Croce O."/>
            <person name="Hugon P."/>
            <person name="Lagier J.C."/>
            <person name="Bibi F."/>
            <person name="Robert C."/>
            <person name="Azhar E.I."/>
            <person name="Raoult D."/>
            <person name="Fournier P.E."/>
        </authorList>
    </citation>
    <scope>NUCLEOTIDE SEQUENCE [LARGE SCALE GENOMIC DNA]</scope>
    <source>
        <strain evidence="2 3">P558</strain>
    </source>
</reference>
<dbReference type="EMBL" id="CCXW01000001">
    <property type="protein sequence ID" value="CEG34456.1"/>
    <property type="molecule type" value="Genomic_DNA"/>
</dbReference>
<evidence type="ECO:0000313" key="2">
    <source>
        <dbReference type="EMBL" id="CEG34456.1"/>
    </source>
</evidence>
<organism evidence="2 3">
    <name type="scientific">Peribacillus simplex</name>
    <dbReference type="NCBI Taxonomy" id="1478"/>
    <lineage>
        <taxon>Bacteria</taxon>
        <taxon>Bacillati</taxon>
        <taxon>Bacillota</taxon>
        <taxon>Bacilli</taxon>
        <taxon>Bacillales</taxon>
        <taxon>Bacillaceae</taxon>
        <taxon>Peribacillus</taxon>
    </lineage>
</organism>
<gene>
    <name evidence="2" type="ORF">BN1180_04659</name>
</gene>
<keyword evidence="1" id="KW-0472">Membrane</keyword>
<proteinExistence type="predicted"/>
<protein>
    <submittedName>
        <fullName evidence="2">YvrJ protein family protein</fullName>
    </submittedName>
</protein>
<keyword evidence="1" id="KW-1133">Transmembrane helix</keyword>
<dbReference type="Proteomes" id="UP000182110">
    <property type="component" value="Unassembled WGS sequence"/>
</dbReference>
<keyword evidence="1" id="KW-0812">Transmembrane</keyword>
<dbReference type="RefSeq" id="WP_072273495.1">
    <property type="nucleotide sequence ID" value="NZ_CCXW01000001.1"/>
</dbReference>